<dbReference type="AlphaFoldDB" id="A0A916RB53"/>
<name>A0A916RB53_9HYPH</name>
<organism evidence="1 2">
    <name type="scientific">Pelagibacterium lentulum</name>
    <dbReference type="NCBI Taxonomy" id="2029865"/>
    <lineage>
        <taxon>Bacteria</taxon>
        <taxon>Pseudomonadati</taxon>
        <taxon>Pseudomonadota</taxon>
        <taxon>Alphaproteobacteria</taxon>
        <taxon>Hyphomicrobiales</taxon>
        <taxon>Devosiaceae</taxon>
        <taxon>Pelagibacterium</taxon>
    </lineage>
</organism>
<accession>A0A916RB53</accession>
<evidence type="ECO:0000313" key="1">
    <source>
        <dbReference type="EMBL" id="GGA47324.1"/>
    </source>
</evidence>
<gene>
    <name evidence="1" type="ORF">GCM10011499_16400</name>
</gene>
<dbReference type="Proteomes" id="UP000596977">
    <property type="component" value="Unassembled WGS sequence"/>
</dbReference>
<reference evidence="1 2" key="1">
    <citation type="journal article" date="2014" name="Int. J. Syst. Evol. Microbiol.">
        <title>Complete genome sequence of Corynebacterium casei LMG S-19264T (=DSM 44701T), isolated from a smear-ripened cheese.</title>
        <authorList>
            <consortium name="US DOE Joint Genome Institute (JGI-PGF)"/>
            <person name="Walter F."/>
            <person name="Albersmeier A."/>
            <person name="Kalinowski J."/>
            <person name="Ruckert C."/>
        </authorList>
    </citation>
    <scope>NUCLEOTIDE SEQUENCE [LARGE SCALE GENOMIC DNA]</scope>
    <source>
        <strain evidence="1 2">CGMCC 1.15896</strain>
    </source>
</reference>
<protein>
    <submittedName>
        <fullName evidence="1">Uncharacterized protein</fullName>
    </submittedName>
</protein>
<keyword evidence="2" id="KW-1185">Reference proteome</keyword>
<dbReference type="EMBL" id="BMKB01000002">
    <property type="protein sequence ID" value="GGA47324.1"/>
    <property type="molecule type" value="Genomic_DNA"/>
</dbReference>
<comment type="caution">
    <text evidence="1">The sequence shown here is derived from an EMBL/GenBank/DDBJ whole genome shotgun (WGS) entry which is preliminary data.</text>
</comment>
<evidence type="ECO:0000313" key="2">
    <source>
        <dbReference type="Proteomes" id="UP000596977"/>
    </source>
</evidence>
<proteinExistence type="predicted"/>
<sequence>MLHLEPFDAQTEKGRQVRVVGITDRPGAEPQFVALDVDDDDKIRPVLLDFVEPCGTSR</sequence>